<evidence type="ECO:0000256" key="2">
    <source>
        <dbReference type="SAM" id="Coils"/>
    </source>
</evidence>
<dbReference type="InterPro" id="IPR006735">
    <property type="entry name" value="Rtf2"/>
</dbReference>
<dbReference type="HOGENOM" id="CLU_048955_1_1_1"/>
<dbReference type="EMBL" id="CT868653">
    <property type="protein sequence ID" value="CAK89164.1"/>
    <property type="molecule type" value="Genomic_DNA"/>
</dbReference>
<dbReference type="STRING" id="5888.A0E1J7"/>
<gene>
    <name evidence="3" type="ORF">GSPATT00022334001</name>
</gene>
<dbReference type="AlphaFoldDB" id="A0E1J7"/>
<dbReference type="RefSeq" id="XP_001456561.1">
    <property type="nucleotide sequence ID" value="XM_001456524.1"/>
</dbReference>
<dbReference type="OrthoDB" id="247013at2759"/>
<organism evidence="3 4">
    <name type="scientific">Paramecium tetraurelia</name>
    <dbReference type="NCBI Taxonomy" id="5888"/>
    <lineage>
        <taxon>Eukaryota</taxon>
        <taxon>Sar</taxon>
        <taxon>Alveolata</taxon>
        <taxon>Ciliophora</taxon>
        <taxon>Intramacronucleata</taxon>
        <taxon>Oligohymenophorea</taxon>
        <taxon>Peniculida</taxon>
        <taxon>Parameciidae</taxon>
        <taxon>Paramecium</taxon>
    </lineage>
</organism>
<evidence type="ECO:0000313" key="4">
    <source>
        <dbReference type="Proteomes" id="UP000000600"/>
    </source>
</evidence>
<dbReference type="CDD" id="cd16653">
    <property type="entry name" value="RING-like_Rtf2"/>
    <property type="match status" value="1"/>
</dbReference>
<name>A0E1J7_PARTE</name>
<accession>A0E1J7</accession>
<feature type="coiled-coil region" evidence="2">
    <location>
        <begin position="168"/>
        <end position="195"/>
    </location>
</feature>
<comment type="similarity">
    <text evidence="1">Belongs to the rtf2 family.</text>
</comment>
<keyword evidence="4" id="KW-1185">Reference proteome</keyword>
<dbReference type="InterPro" id="IPR027799">
    <property type="entry name" value="Rtf2_RING-finger"/>
</dbReference>
<dbReference type="PANTHER" id="PTHR12775">
    <property type="entry name" value="PROTEIN C20ORF43 HOMOLOG"/>
    <property type="match status" value="1"/>
</dbReference>
<evidence type="ECO:0000256" key="1">
    <source>
        <dbReference type="ARBA" id="ARBA00009885"/>
    </source>
</evidence>
<dbReference type="KEGG" id="ptm:GSPATT00022334001"/>
<dbReference type="SUPFAM" id="SSF57850">
    <property type="entry name" value="RING/U-box"/>
    <property type="match status" value="1"/>
</dbReference>
<proteinExistence type="inferred from homology"/>
<dbReference type="FunCoup" id="A0E1J7">
    <property type="interactions" value="1035"/>
</dbReference>
<dbReference type="OMA" id="KVCTEER"/>
<sequence>MGNDGGSIAGRAELVKLKKPEKRVESILVAKQRAQFCSLTKERLRKPIACCRVGYLYNYDSLLKAFMEKKIPQELKHLQNMKKIKKLNITENPDQNNEFPFVCPISQKALNGKEKFQALWTCGCVFNEKLIKDLKIKEFKCPICNQPYTEKDIVQQFCNCYCRLCPTNEEVEIRKAQLYQEIELKEKQKVDQKKQCKVVDTAEDLEQQQKKKVCTEERKLMKQAIGNNKLQNLQNQSQDLQKNEIYQSLFHQQHKLEGNLFTRNVRFGNR</sequence>
<protein>
    <submittedName>
        <fullName evidence="3">Uncharacterized protein</fullName>
    </submittedName>
</protein>
<reference evidence="3 4" key="1">
    <citation type="journal article" date="2006" name="Nature">
        <title>Global trends of whole-genome duplications revealed by the ciliate Paramecium tetraurelia.</title>
        <authorList>
            <consortium name="Genoscope"/>
            <person name="Aury J.-M."/>
            <person name="Jaillon O."/>
            <person name="Duret L."/>
            <person name="Noel B."/>
            <person name="Jubin C."/>
            <person name="Porcel B.M."/>
            <person name="Segurens B."/>
            <person name="Daubin V."/>
            <person name="Anthouard V."/>
            <person name="Aiach N."/>
            <person name="Arnaiz O."/>
            <person name="Billaut A."/>
            <person name="Beisson J."/>
            <person name="Blanc I."/>
            <person name="Bouhouche K."/>
            <person name="Camara F."/>
            <person name="Duharcourt S."/>
            <person name="Guigo R."/>
            <person name="Gogendeau D."/>
            <person name="Katinka M."/>
            <person name="Keller A.-M."/>
            <person name="Kissmehl R."/>
            <person name="Klotz C."/>
            <person name="Koll F."/>
            <person name="Le Moue A."/>
            <person name="Lepere C."/>
            <person name="Malinsky S."/>
            <person name="Nowacki M."/>
            <person name="Nowak J.K."/>
            <person name="Plattner H."/>
            <person name="Poulain J."/>
            <person name="Ruiz F."/>
            <person name="Serrano V."/>
            <person name="Zagulski M."/>
            <person name="Dessen P."/>
            <person name="Betermier M."/>
            <person name="Weissenbach J."/>
            <person name="Scarpelli C."/>
            <person name="Schachter V."/>
            <person name="Sperling L."/>
            <person name="Meyer E."/>
            <person name="Cohen J."/>
            <person name="Wincker P."/>
        </authorList>
    </citation>
    <scope>NUCLEOTIDE SEQUENCE [LARGE SCALE GENOMIC DNA]</scope>
    <source>
        <strain evidence="3 4">Stock d4-2</strain>
    </source>
</reference>
<dbReference type="GO" id="GO:0005634">
    <property type="term" value="C:nucleus"/>
    <property type="evidence" value="ECO:0000318"/>
    <property type="project" value="GO_Central"/>
</dbReference>
<dbReference type="eggNOG" id="KOG3113">
    <property type="taxonomic scope" value="Eukaryota"/>
</dbReference>
<dbReference type="GeneID" id="5042346"/>
<dbReference type="PANTHER" id="PTHR12775:SF0">
    <property type="entry name" value="REPLICATION TERMINATION FACTOR 2"/>
    <property type="match status" value="1"/>
</dbReference>
<dbReference type="Proteomes" id="UP000000600">
    <property type="component" value="Unassembled WGS sequence"/>
</dbReference>
<keyword evidence="2" id="KW-0175">Coiled coil</keyword>
<evidence type="ECO:0000313" key="3">
    <source>
        <dbReference type="EMBL" id="CAK89164.1"/>
    </source>
</evidence>
<dbReference type="Pfam" id="PF04641">
    <property type="entry name" value="Rtf2"/>
    <property type="match status" value="1"/>
</dbReference>
<dbReference type="InParanoid" id="A0E1J7"/>